<dbReference type="InterPro" id="IPR036291">
    <property type="entry name" value="NAD(P)-bd_dom_sf"/>
</dbReference>
<dbReference type="InterPro" id="IPR057326">
    <property type="entry name" value="KR_dom"/>
</dbReference>
<accession>A0A917VE12</accession>
<evidence type="ECO:0000256" key="1">
    <source>
        <dbReference type="ARBA" id="ARBA00006484"/>
    </source>
</evidence>
<dbReference type="GO" id="GO:0030497">
    <property type="term" value="P:fatty acid elongation"/>
    <property type="evidence" value="ECO:0007669"/>
    <property type="project" value="TreeGrafter"/>
</dbReference>
<dbReference type="PANTHER" id="PTHR42760:SF40">
    <property type="entry name" value="3-OXOACYL-[ACYL-CARRIER-PROTEIN] REDUCTASE, CHLOROPLASTIC"/>
    <property type="match status" value="1"/>
</dbReference>
<feature type="compositionally biased region" description="Polar residues" evidence="3">
    <location>
        <begin position="16"/>
        <end position="25"/>
    </location>
</feature>
<evidence type="ECO:0000256" key="3">
    <source>
        <dbReference type="SAM" id="MobiDB-lite"/>
    </source>
</evidence>
<dbReference type="Gene3D" id="3.40.50.720">
    <property type="entry name" value="NAD(P)-binding Rossmann-like Domain"/>
    <property type="match status" value="1"/>
</dbReference>
<evidence type="ECO:0000256" key="2">
    <source>
        <dbReference type="ARBA" id="ARBA00023002"/>
    </source>
</evidence>
<dbReference type="Proteomes" id="UP000645217">
    <property type="component" value="Unassembled WGS sequence"/>
</dbReference>
<sequence>MTGGSRSGTPDRRTILGTSGPTDSTGPPALPSITLSAPPTHRDLPGPLPRARPGWGPPYGGGRRERNLGGVSGRKVLVTGASRGIGRAVAAAFAGQGDRVAVHHRDSPDLAEQARAALPGEGHVVVQADIADPEQVRRMVDEAAAALGGIDVLVNNAGVFLHHPLTEVSYEQWQDAWRRTLAVNLLGAANAAWCAVRHMPRGGRIINVSSRGAFRGEPEAPAYGASKAGMNAFGQSLAIALAPHGIAVGTVAPGFVETDMTNEHLKAPRGDAIRAQSPFGRVARAEEIAAAVLYLASPEAEWATGTIIDLNGASHLRT</sequence>
<reference evidence="5" key="1">
    <citation type="journal article" date="2014" name="Int. J. Syst. Evol. Microbiol.">
        <title>Complete genome sequence of Corynebacterium casei LMG S-19264T (=DSM 44701T), isolated from a smear-ripened cheese.</title>
        <authorList>
            <consortium name="US DOE Joint Genome Institute (JGI-PGF)"/>
            <person name="Walter F."/>
            <person name="Albersmeier A."/>
            <person name="Kalinowski J."/>
            <person name="Ruckert C."/>
        </authorList>
    </citation>
    <scope>NUCLEOTIDE SEQUENCE</scope>
    <source>
        <strain evidence="5">JCM 13064</strain>
    </source>
</reference>
<gene>
    <name evidence="5" type="ORF">GCM10007964_06850</name>
</gene>
<dbReference type="PROSITE" id="PS00061">
    <property type="entry name" value="ADH_SHORT"/>
    <property type="match status" value="1"/>
</dbReference>
<dbReference type="InterPro" id="IPR002347">
    <property type="entry name" value="SDR_fam"/>
</dbReference>
<feature type="region of interest" description="Disordered" evidence="3">
    <location>
        <begin position="1"/>
        <end position="69"/>
    </location>
</feature>
<protein>
    <submittedName>
        <fullName evidence="5">NAD-dependent epimerase</fullName>
    </submittedName>
</protein>
<keyword evidence="6" id="KW-1185">Reference proteome</keyword>
<dbReference type="EMBL" id="BMNT01000003">
    <property type="protein sequence ID" value="GGK66462.1"/>
    <property type="molecule type" value="Genomic_DNA"/>
</dbReference>
<dbReference type="PRINTS" id="PR00080">
    <property type="entry name" value="SDRFAMILY"/>
</dbReference>
<comment type="caution">
    <text evidence="5">The sequence shown here is derived from an EMBL/GenBank/DDBJ whole genome shotgun (WGS) entry which is preliminary data.</text>
</comment>
<dbReference type="AlphaFoldDB" id="A0A917VE12"/>
<organism evidence="5 6">
    <name type="scientific">Sphaerisporangium melleum</name>
    <dbReference type="NCBI Taxonomy" id="321316"/>
    <lineage>
        <taxon>Bacteria</taxon>
        <taxon>Bacillati</taxon>
        <taxon>Actinomycetota</taxon>
        <taxon>Actinomycetes</taxon>
        <taxon>Streptosporangiales</taxon>
        <taxon>Streptosporangiaceae</taxon>
        <taxon>Sphaerisporangium</taxon>
    </lineage>
</organism>
<dbReference type="Pfam" id="PF13561">
    <property type="entry name" value="adh_short_C2"/>
    <property type="match status" value="1"/>
</dbReference>
<evidence type="ECO:0000259" key="4">
    <source>
        <dbReference type="SMART" id="SM00822"/>
    </source>
</evidence>
<dbReference type="InterPro" id="IPR020904">
    <property type="entry name" value="Sc_DH/Rdtase_CS"/>
</dbReference>
<dbReference type="SMART" id="SM00822">
    <property type="entry name" value="PKS_KR"/>
    <property type="match status" value="1"/>
</dbReference>
<name>A0A917VE12_9ACTN</name>
<comment type="similarity">
    <text evidence="1">Belongs to the short-chain dehydrogenases/reductases (SDR) family.</text>
</comment>
<dbReference type="SUPFAM" id="SSF51735">
    <property type="entry name" value="NAD(P)-binding Rossmann-fold domains"/>
    <property type="match status" value="1"/>
</dbReference>
<reference evidence="5" key="2">
    <citation type="submission" date="2020-09" db="EMBL/GenBank/DDBJ databases">
        <authorList>
            <person name="Sun Q."/>
            <person name="Ohkuma M."/>
        </authorList>
    </citation>
    <scope>NUCLEOTIDE SEQUENCE</scope>
    <source>
        <strain evidence="5">JCM 13064</strain>
    </source>
</reference>
<dbReference type="CDD" id="cd05233">
    <property type="entry name" value="SDR_c"/>
    <property type="match status" value="1"/>
</dbReference>
<evidence type="ECO:0000313" key="6">
    <source>
        <dbReference type="Proteomes" id="UP000645217"/>
    </source>
</evidence>
<dbReference type="FunFam" id="3.40.50.720:FF:000084">
    <property type="entry name" value="Short-chain dehydrogenase reductase"/>
    <property type="match status" value="1"/>
</dbReference>
<feature type="domain" description="Ketoreductase" evidence="4">
    <location>
        <begin position="74"/>
        <end position="276"/>
    </location>
</feature>
<dbReference type="PRINTS" id="PR00081">
    <property type="entry name" value="GDHRDH"/>
</dbReference>
<dbReference type="PANTHER" id="PTHR42760">
    <property type="entry name" value="SHORT-CHAIN DEHYDROGENASES/REDUCTASES FAMILY MEMBER"/>
    <property type="match status" value="1"/>
</dbReference>
<dbReference type="GO" id="GO:0016616">
    <property type="term" value="F:oxidoreductase activity, acting on the CH-OH group of donors, NAD or NADP as acceptor"/>
    <property type="evidence" value="ECO:0007669"/>
    <property type="project" value="TreeGrafter"/>
</dbReference>
<proteinExistence type="inferred from homology"/>
<keyword evidence="2" id="KW-0560">Oxidoreductase</keyword>
<evidence type="ECO:0000313" key="5">
    <source>
        <dbReference type="EMBL" id="GGK66462.1"/>
    </source>
</evidence>